<reference evidence="2 3" key="1">
    <citation type="submission" date="2020-08" db="EMBL/GenBank/DDBJ databases">
        <title>Genomic Encyclopedia of Type Strains, Phase IV (KMG-IV): sequencing the most valuable type-strain genomes for metagenomic binning, comparative biology and taxonomic classification.</title>
        <authorList>
            <person name="Goeker M."/>
        </authorList>
    </citation>
    <scope>NUCLEOTIDE SEQUENCE [LARGE SCALE GENOMIC DNA]</scope>
    <source>
        <strain evidence="2 3">DSM 22336</strain>
    </source>
</reference>
<keyword evidence="3" id="KW-1185">Reference proteome</keyword>
<dbReference type="RefSeq" id="WP_184221192.1">
    <property type="nucleotide sequence ID" value="NZ_JACIIU010000003.1"/>
</dbReference>
<protein>
    <submittedName>
        <fullName evidence="2">Uncharacterized protein</fullName>
    </submittedName>
</protein>
<comment type="caution">
    <text evidence="2">The sequence shown here is derived from an EMBL/GenBank/DDBJ whole genome shotgun (WGS) entry which is preliminary data.</text>
</comment>
<sequence>MADITHGRWIERKGQMEMGRMSGHRTFKTTRSHSHATNAPQKTQTIHPATVFLGIMLCGLAAPAVILIWSISKASLNLFN</sequence>
<dbReference type="Proteomes" id="UP000555393">
    <property type="component" value="Unassembled WGS sequence"/>
</dbReference>
<feature type="transmembrane region" description="Helical" evidence="1">
    <location>
        <begin position="51"/>
        <end position="71"/>
    </location>
</feature>
<keyword evidence="1" id="KW-0472">Membrane</keyword>
<keyword evidence="1" id="KW-1133">Transmembrane helix</keyword>
<keyword evidence="1" id="KW-0812">Transmembrane</keyword>
<accession>A0A841LYE3</accession>
<evidence type="ECO:0000256" key="1">
    <source>
        <dbReference type="SAM" id="Phobius"/>
    </source>
</evidence>
<dbReference type="AlphaFoldDB" id="A0A841LYE3"/>
<evidence type="ECO:0000313" key="3">
    <source>
        <dbReference type="Proteomes" id="UP000555393"/>
    </source>
</evidence>
<dbReference type="EMBL" id="JACIIU010000003">
    <property type="protein sequence ID" value="MBB6260639.1"/>
    <property type="molecule type" value="Genomic_DNA"/>
</dbReference>
<gene>
    <name evidence="2" type="ORF">FHS77_001173</name>
</gene>
<proteinExistence type="predicted"/>
<organism evidence="2 3">
    <name type="scientific">Paenochrobactrum gallinarii</name>
    <dbReference type="NCBI Taxonomy" id="643673"/>
    <lineage>
        <taxon>Bacteria</taxon>
        <taxon>Pseudomonadati</taxon>
        <taxon>Pseudomonadota</taxon>
        <taxon>Alphaproteobacteria</taxon>
        <taxon>Hyphomicrobiales</taxon>
        <taxon>Brucellaceae</taxon>
        <taxon>Paenochrobactrum</taxon>
    </lineage>
</organism>
<evidence type="ECO:0000313" key="2">
    <source>
        <dbReference type="EMBL" id="MBB6260639.1"/>
    </source>
</evidence>
<name>A0A841LYE3_9HYPH</name>